<comment type="caution">
    <text evidence="3">The sequence shown here is derived from an EMBL/GenBank/DDBJ whole genome shotgun (WGS) entry which is preliminary data.</text>
</comment>
<proteinExistence type="predicted"/>
<dbReference type="OrthoDB" id="25402at2759"/>
<keyword evidence="1" id="KW-0812">Transmembrane</keyword>
<evidence type="ECO:0000256" key="2">
    <source>
        <dbReference type="SAM" id="SignalP"/>
    </source>
</evidence>
<feature type="signal peptide" evidence="2">
    <location>
        <begin position="1"/>
        <end position="18"/>
    </location>
</feature>
<accession>A0A4Y2FQQ3</accession>
<protein>
    <recommendedName>
        <fullName evidence="5">G-protein coupled receptors family 1 profile domain-containing protein</fullName>
    </recommendedName>
</protein>
<name>A0A4Y2FQQ3_ARAVE</name>
<organism evidence="3 4">
    <name type="scientific">Araneus ventricosus</name>
    <name type="common">Orbweaver spider</name>
    <name type="synonym">Epeira ventricosa</name>
    <dbReference type="NCBI Taxonomy" id="182803"/>
    <lineage>
        <taxon>Eukaryota</taxon>
        <taxon>Metazoa</taxon>
        <taxon>Ecdysozoa</taxon>
        <taxon>Arthropoda</taxon>
        <taxon>Chelicerata</taxon>
        <taxon>Arachnida</taxon>
        <taxon>Araneae</taxon>
        <taxon>Araneomorphae</taxon>
        <taxon>Entelegynae</taxon>
        <taxon>Araneoidea</taxon>
        <taxon>Araneidae</taxon>
        <taxon>Araneus</taxon>
    </lineage>
</organism>
<feature type="transmembrane region" description="Helical" evidence="1">
    <location>
        <begin position="74"/>
        <end position="103"/>
    </location>
</feature>
<feature type="chain" id="PRO_5021190777" description="G-protein coupled receptors family 1 profile domain-containing protein" evidence="2">
    <location>
        <begin position="19"/>
        <end position="109"/>
    </location>
</feature>
<evidence type="ECO:0000313" key="3">
    <source>
        <dbReference type="EMBL" id="GBM43357.1"/>
    </source>
</evidence>
<evidence type="ECO:0000313" key="4">
    <source>
        <dbReference type="Proteomes" id="UP000499080"/>
    </source>
</evidence>
<dbReference type="Proteomes" id="UP000499080">
    <property type="component" value="Unassembled WGS sequence"/>
</dbReference>
<keyword evidence="2" id="KW-0732">Signal</keyword>
<gene>
    <name evidence="3" type="ORF">AVEN_166101_1</name>
</gene>
<keyword evidence="4" id="KW-1185">Reference proteome</keyword>
<reference evidence="3 4" key="1">
    <citation type="journal article" date="2019" name="Sci. Rep.">
        <title>Orb-weaving spider Araneus ventricosus genome elucidates the spidroin gene catalogue.</title>
        <authorList>
            <person name="Kono N."/>
            <person name="Nakamura H."/>
            <person name="Ohtoshi R."/>
            <person name="Moran D.A.P."/>
            <person name="Shinohara A."/>
            <person name="Yoshida Y."/>
            <person name="Fujiwara M."/>
            <person name="Mori M."/>
            <person name="Tomita M."/>
            <person name="Arakawa K."/>
        </authorList>
    </citation>
    <scope>NUCLEOTIDE SEQUENCE [LARGE SCALE GENOMIC DNA]</scope>
</reference>
<keyword evidence="1" id="KW-1133">Transmembrane helix</keyword>
<keyword evidence="1" id="KW-0472">Membrane</keyword>
<dbReference type="EMBL" id="BGPR01001027">
    <property type="protein sequence ID" value="GBM43357.1"/>
    <property type="molecule type" value="Genomic_DNA"/>
</dbReference>
<sequence>MTAVSILVPLMALMSVRRGPGESLVTRFLQLRHTGPTPRVMVLGVISYDSRSTLVVIPNTLTANLDIRLVFEPFVLTLLITILGAFPNRVTFVLISLLLRYVLYRVPTY</sequence>
<evidence type="ECO:0000256" key="1">
    <source>
        <dbReference type="SAM" id="Phobius"/>
    </source>
</evidence>
<evidence type="ECO:0008006" key="5">
    <source>
        <dbReference type="Google" id="ProtNLM"/>
    </source>
</evidence>
<dbReference type="AlphaFoldDB" id="A0A4Y2FQQ3"/>